<accession>A0A0F9HDQ9</accession>
<organism evidence="1">
    <name type="scientific">marine sediment metagenome</name>
    <dbReference type="NCBI Taxonomy" id="412755"/>
    <lineage>
        <taxon>unclassified sequences</taxon>
        <taxon>metagenomes</taxon>
        <taxon>ecological metagenomes</taxon>
    </lineage>
</organism>
<evidence type="ECO:0000313" key="1">
    <source>
        <dbReference type="EMBL" id="KKM13516.1"/>
    </source>
</evidence>
<protein>
    <submittedName>
        <fullName evidence="1">Uncharacterized protein</fullName>
    </submittedName>
</protein>
<dbReference type="AlphaFoldDB" id="A0A0F9HDQ9"/>
<sequence>MAEAGPGKIRLFNDFFGGNALANTLDASNMGDFYAGGESHETTSGGVAPASFLSGCVAITSDNTDADTVFIGTGIGFDVALNGPIICETRVQMPDVDTKEIFFGITSILTPDEQLQDILINSSATVVTLTADLAGFYFSDELTASATDWHGVHAGGSTADGATAADITLGATVTAGEFQILRLEVDTNGTVRWLVDGDVKKTVVGAVSTTTDVAVCLAAAANTTQAAIIQVDYLLVKANRDWTV</sequence>
<name>A0A0F9HDQ9_9ZZZZ</name>
<dbReference type="EMBL" id="LAZR01015363">
    <property type="protein sequence ID" value="KKM13516.1"/>
    <property type="molecule type" value="Genomic_DNA"/>
</dbReference>
<proteinExistence type="predicted"/>
<comment type="caution">
    <text evidence="1">The sequence shown here is derived from an EMBL/GenBank/DDBJ whole genome shotgun (WGS) entry which is preliminary data.</text>
</comment>
<reference evidence="1" key="1">
    <citation type="journal article" date="2015" name="Nature">
        <title>Complex archaea that bridge the gap between prokaryotes and eukaryotes.</title>
        <authorList>
            <person name="Spang A."/>
            <person name="Saw J.H."/>
            <person name="Jorgensen S.L."/>
            <person name="Zaremba-Niedzwiedzka K."/>
            <person name="Martijn J."/>
            <person name="Lind A.E."/>
            <person name="van Eijk R."/>
            <person name="Schleper C."/>
            <person name="Guy L."/>
            <person name="Ettema T.J."/>
        </authorList>
    </citation>
    <scope>NUCLEOTIDE SEQUENCE</scope>
</reference>
<gene>
    <name evidence="1" type="ORF">LCGC14_1715460</name>
</gene>